<proteinExistence type="predicted"/>
<dbReference type="Proteomes" id="UP001418444">
    <property type="component" value="Unassembled WGS sequence"/>
</dbReference>
<evidence type="ECO:0000313" key="2">
    <source>
        <dbReference type="Proteomes" id="UP001418444"/>
    </source>
</evidence>
<reference evidence="2" key="1">
    <citation type="journal article" date="2019" name="Int. J. Syst. Evol. Microbiol.">
        <title>The Global Catalogue of Microorganisms (GCM) 10K type strain sequencing project: providing services to taxonomists for standard genome sequencing and annotation.</title>
        <authorList>
            <consortium name="The Broad Institute Genomics Platform"/>
            <consortium name="The Broad Institute Genome Sequencing Center for Infectious Disease"/>
            <person name="Wu L."/>
            <person name="Ma J."/>
        </authorList>
    </citation>
    <scope>NUCLEOTIDE SEQUENCE [LARGE SCALE GENOMIC DNA]</scope>
    <source>
        <strain evidence="2">JCM 16923</strain>
    </source>
</reference>
<name>A0ABP7PBG2_9ACTN</name>
<comment type="caution">
    <text evidence="1">The sequence shown here is derived from an EMBL/GenBank/DDBJ whole genome shotgun (WGS) entry which is preliminary data.</text>
</comment>
<gene>
    <name evidence="1" type="ORF">GCM10022231_23880</name>
</gene>
<keyword evidence="2" id="KW-1185">Reference proteome</keyword>
<sequence>MKRHPTKHIGRVVTDEQAVYIMHPESCLRFHDDLRECRYSRALDNGIDVDEWRGHEDRPVVLSALAAVRIYPRFDQSTLDGGERDE</sequence>
<evidence type="ECO:0000313" key="1">
    <source>
        <dbReference type="EMBL" id="GAA3962880.1"/>
    </source>
</evidence>
<dbReference type="RefSeq" id="WP_344783982.1">
    <property type="nucleotide sequence ID" value="NZ_BAAAZW010000006.1"/>
</dbReference>
<accession>A0ABP7PBG2</accession>
<dbReference type="EMBL" id="BAAAZW010000006">
    <property type="protein sequence ID" value="GAA3962880.1"/>
    <property type="molecule type" value="Genomic_DNA"/>
</dbReference>
<protein>
    <submittedName>
        <fullName evidence="1">Uncharacterized protein</fullName>
    </submittedName>
</protein>
<organism evidence="1 2">
    <name type="scientific">Gordonia caeni</name>
    <dbReference type="NCBI Taxonomy" id="1007097"/>
    <lineage>
        <taxon>Bacteria</taxon>
        <taxon>Bacillati</taxon>
        <taxon>Actinomycetota</taxon>
        <taxon>Actinomycetes</taxon>
        <taxon>Mycobacteriales</taxon>
        <taxon>Gordoniaceae</taxon>
        <taxon>Gordonia</taxon>
    </lineage>
</organism>